<protein>
    <recommendedName>
        <fullName evidence="2">C2H2-type domain-containing protein</fullName>
    </recommendedName>
</protein>
<sequence>MFKCVQCPSVFVRKGSLVRHEITHTGIRFPCTVCPATFNYKSYINRHLKNVHGIVNIPTRLRPIPAAPIIDHPTRGPRASNQGDVIQIAPQIFIPDVPAGGSNAISDDDILCMEAMDEFEDDDLLCMKAMDEFEDNDLLCMKAMDEFEDTDSYTVAVNGKRVSTANTVSAARAKKTRLNLVKAPGFIEISSSANRKIVWYYAKNVDNTMIYSDFLRPLMPELFNLLKTHVKKHAIKFNLKLEATYNRPNVPNSSENRAFKTSAVELYSDSDIRTIVERAYMKLMTEKDEYQSRGSGFTLESIDGLLLAVYKYTPMGGSSYIELPTYIDRKRGTINPQNTDQECFKWAILARHVAYNLSDKYKCCVGENYKKHKGKYNFDGLTFPTPLSDITKFEKNNSSVSVNVYGIDRKIQPPKSPRYEVYPLRVVDEEKPDHFDLLLVKDDKNSHYVYISNFSRIVRAQKTKHDERVVFCKRCFTSFDDRRHKYKLSGQEALNQHKLICGEHTPILPEMPKEGDCTEFKAWNKTQRHPIVIYADFETILTKTDEKKGAKTRILHRHEAMSYSLILKASDNVPQELLEEHDIPTESILYRGNKNKTDVARHFVETVTEMAIKIEKIIEDQ</sequence>
<dbReference type="PANTHER" id="PTHR31511:SF12">
    <property type="entry name" value="RHO TERMINATION FACTOR N-TERMINAL DOMAIN-CONTAINING PROTEIN"/>
    <property type="match status" value="1"/>
</dbReference>
<evidence type="ECO:0000313" key="3">
    <source>
        <dbReference type="EMBL" id="CAI6343994.1"/>
    </source>
</evidence>
<dbReference type="SUPFAM" id="SSF57667">
    <property type="entry name" value="beta-beta-alpha zinc fingers"/>
    <property type="match status" value="1"/>
</dbReference>
<dbReference type="SMART" id="SM00355">
    <property type="entry name" value="ZnF_C2H2"/>
    <property type="match status" value="2"/>
</dbReference>
<gene>
    <name evidence="3" type="ORF">MEUPH1_LOCUS1183</name>
</gene>
<dbReference type="PROSITE" id="PS00028">
    <property type="entry name" value="ZINC_FINGER_C2H2_1"/>
    <property type="match status" value="2"/>
</dbReference>
<dbReference type="Gene3D" id="3.30.160.60">
    <property type="entry name" value="Classic Zinc Finger"/>
    <property type="match status" value="2"/>
</dbReference>
<comment type="caution">
    <text evidence="3">The sequence shown here is derived from an EMBL/GenBank/DDBJ whole genome shotgun (WGS) entry which is preliminary data.</text>
</comment>
<keyword evidence="1" id="KW-0479">Metal-binding</keyword>
<feature type="domain" description="C2H2-type" evidence="2">
    <location>
        <begin position="29"/>
        <end position="52"/>
    </location>
</feature>
<keyword evidence="1" id="KW-0862">Zinc</keyword>
<dbReference type="PROSITE" id="PS50157">
    <property type="entry name" value="ZINC_FINGER_C2H2_2"/>
    <property type="match status" value="2"/>
</dbReference>
<feature type="domain" description="C2H2-type" evidence="2">
    <location>
        <begin position="2"/>
        <end position="29"/>
    </location>
</feature>
<proteinExistence type="predicted"/>
<name>A0AAV0VID9_9HEMI</name>
<keyword evidence="1" id="KW-0863">Zinc-finger</keyword>
<keyword evidence="4" id="KW-1185">Reference proteome</keyword>
<dbReference type="EMBL" id="CARXXK010000001">
    <property type="protein sequence ID" value="CAI6343994.1"/>
    <property type="molecule type" value="Genomic_DNA"/>
</dbReference>
<reference evidence="3 4" key="1">
    <citation type="submission" date="2023-01" db="EMBL/GenBank/DDBJ databases">
        <authorList>
            <person name="Whitehead M."/>
        </authorList>
    </citation>
    <scope>NUCLEOTIDE SEQUENCE [LARGE SCALE GENOMIC DNA]</scope>
</reference>
<organism evidence="3 4">
    <name type="scientific">Macrosiphum euphorbiae</name>
    <name type="common">potato aphid</name>
    <dbReference type="NCBI Taxonomy" id="13131"/>
    <lineage>
        <taxon>Eukaryota</taxon>
        <taxon>Metazoa</taxon>
        <taxon>Ecdysozoa</taxon>
        <taxon>Arthropoda</taxon>
        <taxon>Hexapoda</taxon>
        <taxon>Insecta</taxon>
        <taxon>Pterygota</taxon>
        <taxon>Neoptera</taxon>
        <taxon>Paraneoptera</taxon>
        <taxon>Hemiptera</taxon>
        <taxon>Sternorrhyncha</taxon>
        <taxon>Aphidomorpha</taxon>
        <taxon>Aphidoidea</taxon>
        <taxon>Aphididae</taxon>
        <taxon>Macrosiphini</taxon>
        <taxon>Macrosiphum</taxon>
    </lineage>
</organism>
<evidence type="ECO:0000256" key="1">
    <source>
        <dbReference type="PROSITE-ProRule" id="PRU00042"/>
    </source>
</evidence>
<dbReference type="Proteomes" id="UP001160148">
    <property type="component" value="Unassembled WGS sequence"/>
</dbReference>
<dbReference type="AlphaFoldDB" id="A0AAV0VID9"/>
<accession>A0AAV0VID9</accession>
<dbReference type="GO" id="GO:0008270">
    <property type="term" value="F:zinc ion binding"/>
    <property type="evidence" value="ECO:0007669"/>
    <property type="project" value="UniProtKB-KW"/>
</dbReference>
<evidence type="ECO:0000259" key="2">
    <source>
        <dbReference type="PROSITE" id="PS50157"/>
    </source>
</evidence>
<dbReference type="InterPro" id="IPR013087">
    <property type="entry name" value="Znf_C2H2_type"/>
</dbReference>
<dbReference type="InterPro" id="IPR036236">
    <property type="entry name" value="Znf_C2H2_sf"/>
</dbReference>
<evidence type="ECO:0000313" key="4">
    <source>
        <dbReference type="Proteomes" id="UP001160148"/>
    </source>
</evidence>
<dbReference type="PANTHER" id="PTHR31511">
    <property type="entry name" value="PROTEIN CBG23764"/>
    <property type="match status" value="1"/>
</dbReference>